<dbReference type="Pfam" id="PF01070">
    <property type="entry name" value="FMN_dh"/>
    <property type="match status" value="1"/>
</dbReference>
<dbReference type="InterPro" id="IPR036400">
    <property type="entry name" value="Cyt_B5-like_heme/steroid_sf"/>
</dbReference>
<dbReference type="SUPFAM" id="SSF55856">
    <property type="entry name" value="Cytochrome b5-like heme/steroid binding domain"/>
    <property type="match status" value="1"/>
</dbReference>
<dbReference type="SMART" id="SM01117">
    <property type="entry name" value="Cyt-b5"/>
    <property type="match status" value="1"/>
</dbReference>
<evidence type="ECO:0000256" key="6">
    <source>
        <dbReference type="RuleBase" id="RU362121"/>
    </source>
</evidence>
<evidence type="ECO:0000313" key="11">
    <source>
        <dbReference type="Proteomes" id="UP000008864"/>
    </source>
</evidence>
<dbReference type="GO" id="GO:0020037">
    <property type="term" value="F:heme binding"/>
    <property type="evidence" value="ECO:0007669"/>
    <property type="project" value="UniProtKB-UniRule"/>
</dbReference>
<evidence type="ECO:0008006" key="12">
    <source>
        <dbReference type="Google" id="ProtNLM"/>
    </source>
</evidence>
<dbReference type="VEuPathDB" id="FungiDB:TERG_12291"/>
<reference evidence="11" key="1">
    <citation type="journal article" date="2012" name="MBio">
        <title>Comparative genome analysis of Trichophyton rubrum and related dermatophytes reveals candidate genes involved in infection.</title>
        <authorList>
            <person name="Martinez D.A."/>
            <person name="Oliver B.G."/>
            <person name="Graeser Y."/>
            <person name="Goldberg J.M."/>
            <person name="Li W."/>
            <person name="Martinez-Rossi N.M."/>
            <person name="Monod M."/>
            <person name="Shelest E."/>
            <person name="Barton R.C."/>
            <person name="Birch E."/>
            <person name="Brakhage A.A."/>
            <person name="Chen Z."/>
            <person name="Gurr S.J."/>
            <person name="Heiman D."/>
            <person name="Heitman J."/>
            <person name="Kosti I."/>
            <person name="Rossi A."/>
            <person name="Saif S."/>
            <person name="Samalova M."/>
            <person name="Saunders C.W."/>
            <person name="Shea T."/>
            <person name="Summerbell R.C."/>
            <person name="Xu J."/>
            <person name="Young S."/>
            <person name="Zeng Q."/>
            <person name="Birren B.W."/>
            <person name="Cuomo C.A."/>
            <person name="White T.C."/>
        </authorList>
    </citation>
    <scope>NUCLEOTIDE SEQUENCE [LARGE SCALE GENOMIC DNA]</scope>
    <source>
        <strain evidence="11">ATCC MYA-4607 / CBS 118892</strain>
    </source>
</reference>
<comment type="cofactor">
    <cofactor evidence="1">
        <name>FMN</name>
        <dbReference type="ChEBI" id="CHEBI:58210"/>
    </cofactor>
</comment>
<dbReference type="InterPro" id="IPR013785">
    <property type="entry name" value="Aldolase_TIM"/>
</dbReference>
<gene>
    <name evidence="10" type="ORF">TERG_12291</name>
</gene>
<dbReference type="GO" id="GO:0006089">
    <property type="term" value="P:lactate metabolic process"/>
    <property type="evidence" value="ECO:0007669"/>
    <property type="project" value="TreeGrafter"/>
</dbReference>
<keyword evidence="3 6" id="KW-0479">Metal-binding</keyword>
<dbReference type="PROSITE" id="PS00191">
    <property type="entry name" value="CYTOCHROME_B5_1"/>
    <property type="match status" value="1"/>
</dbReference>
<dbReference type="HOGENOM" id="CLU_084267_0_0_1"/>
<accession>A0A080WNT9</accession>
<dbReference type="InParanoid" id="A0A080WNT9"/>
<dbReference type="Gene3D" id="3.20.20.70">
    <property type="entry name" value="Aldolase class I"/>
    <property type="match status" value="1"/>
</dbReference>
<evidence type="ECO:0000256" key="3">
    <source>
        <dbReference type="ARBA" id="ARBA00022723"/>
    </source>
</evidence>
<feature type="domain" description="FMN hydroxy acid dehydrogenase" evidence="9">
    <location>
        <begin position="104"/>
        <end position="210"/>
    </location>
</feature>
<dbReference type="PANTHER" id="PTHR10578:SF148">
    <property type="entry name" value="L-LACTATE DEHYDROGENASE (CYTOCHROME)"/>
    <property type="match status" value="1"/>
</dbReference>
<protein>
    <recommendedName>
        <fullName evidence="12">Cytochrome b5 heme-binding domain-containing protein</fullName>
    </recommendedName>
</protein>
<dbReference type="AlphaFoldDB" id="A0A080WNT9"/>
<dbReference type="Gene3D" id="3.10.120.10">
    <property type="entry name" value="Cytochrome b5-like heme/steroid binding domain"/>
    <property type="match status" value="1"/>
</dbReference>
<keyword evidence="4" id="KW-0560">Oxidoreductase</keyword>
<dbReference type="GO" id="GO:0046872">
    <property type="term" value="F:metal ion binding"/>
    <property type="evidence" value="ECO:0007669"/>
    <property type="project" value="UniProtKB-UniRule"/>
</dbReference>
<dbReference type="InterPro" id="IPR000262">
    <property type="entry name" value="FMN-dep_DH"/>
</dbReference>
<dbReference type="Pfam" id="PF00173">
    <property type="entry name" value="Cyt-b5"/>
    <property type="match status" value="1"/>
</dbReference>
<dbReference type="Proteomes" id="UP000008864">
    <property type="component" value="Unassembled WGS sequence"/>
</dbReference>
<feature type="region of interest" description="Disordered" evidence="7">
    <location>
        <begin position="191"/>
        <end position="210"/>
    </location>
</feature>
<dbReference type="PROSITE" id="PS50255">
    <property type="entry name" value="CYTOCHROME_B5_2"/>
    <property type="match status" value="1"/>
</dbReference>
<dbReference type="OrthoDB" id="1925334at2759"/>
<dbReference type="SUPFAM" id="SSF51395">
    <property type="entry name" value="FMN-linked oxidoreductases"/>
    <property type="match status" value="1"/>
</dbReference>
<dbReference type="InterPro" id="IPR037396">
    <property type="entry name" value="FMN_HAD"/>
</dbReference>
<dbReference type="GeneID" id="10372455"/>
<dbReference type="EMBL" id="GG700653">
    <property type="protein sequence ID" value="KFL61960.1"/>
    <property type="molecule type" value="Genomic_DNA"/>
</dbReference>
<keyword evidence="11" id="KW-1185">Reference proteome</keyword>
<feature type="domain" description="Cytochrome b5 heme-binding" evidence="8">
    <location>
        <begin position="1"/>
        <end position="78"/>
    </location>
</feature>
<dbReference type="PRINTS" id="PR00363">
    <property type="entry name" value="CYTOCHROMEB5"/>
</dbReference>
<dbReference type="InterPro" id="IPR001199">
    <property type="entry name" value="Cyt_B5-like_heme/steroid-bd"/>
</dbReference>
<evidence type="ECO:0000256" key="2">
    <source>
        <dbReference type="ARBA" id="ARBA00022617"/>
    </source>
</evidence>
<dbReference type="FunFam" id="3.10.120.10:FF:000012">
    <property type="entry name" value="Mitochondrial cytochrome b2, putative"/>
    <property type="match status" value="1"/>
</dbReference>
<dbReference type="STRING" id="559305.A0A080WNT9"/>
<comment type="similarity">
    <text evidence="6">Belongs to the cytochrome b5 family.</text>
</comment>
<feature type="compositionally biased region" description="Pro residues" evidence="7">
    <location>
        <begin position="200"/>
        <end position="210"/>
    </location>
</feature>
<dbReference type="OMA" id="IDANIGW"/>
<evidence type="ECO:0000256" key="4">
    <source>
        <dbReference type="ARBA" id="ARBA00023002"/>
    </source>
</evidence>
<name>A0A080WNT9_TRIRC</name>
<proteinExistence type="inferred from homology"/>
<organism evidence="10 11">
    <name type="scientific">Trichophyton rubrum (strain ATCC MYA-4607 / CBS 118892)</name>
    <name type="common">Athlete's foot fungus</name>
    <dbReference type="NCBI Taxonomy" id="559305"/>
    <lineage>
        <taxon>Eukaryota</taxon>
        <taxon>Fungi</taxon>
        <taxon>Dikarya</taxon>
        <taxon>Ascomycota</taxon>
        <taxon>Pezizomycotina</taxon>
        <taxon>Eurotiomycetes</taxon>
        <taxon>Eurotiomycetidae</taxon>
        <taxon>Onygenales</taxon>
        <taxon>Arthrodermataceae</taxon>
        <taxon>Trichophyton</taxon>
    </lineage>
</organism>
<dbReference type="PANTHER" id="PTHR10578">
    <property type="entry name" value="S -2-HYDROXY-ACID OXIDASE-RELATED"/>
    <property type="match status" value="1"/>
</dbReference>
<dbReference type="GO" id="GO:0004460">
    <property type="term" value="F:L-lactate dehydrogenase (cytochrome) activity"/>
    <property type="evidence" value="ECO:0007669"/>
    <property type="project" value="TreeGrafter"/>
</dbReference>
<evidence type="ECO:0000313" key="10">
    <source>
        <dbReference type="EMBL" id="KFL61960.1"/>
    </source>
</evidence>
<dbReference type="PROSITE" id="PS51349">
    <property type="entry name" value="FMN_HYDROXY_ACID_DH_2"/>
    <property type="match status" value="1"/>
</dbReference>
<evidence type="ECO:0000256" key="7">
    <source>
        <dbReference type="SAM" id="MobiDB-lite"/>
    </source>
</evidence>
<evidence type="ECO:0000256" key="1">
    <source>
        <dbReference type="ARBA" id="ARBA00001917"/>
    </source>
</evidence>
<sequence>MGKLTGAEVARHSSAASCWVVLHGQAYDVTDFLPEHPGGQQIILKYAGKDATAEFEPVHPPDTLDRYLDRTKHLGPVDMDTMEKQLAAADPDEEQRLERIRRMPSLDQCYNLMDFESVARRVMKKTAWGYYSSGCEDEMTMRENHTAFHRIWFRPRILVDVERVCTRTTMLGTPVSAPFYVTATALGKLGHSGRRGLPSRAPPLPTTSCR</sequence>
<dbReference type="RefSeq" id="XP_047606602.1">
    <property type="nucleotide sequence ID" value="XM_047751269.1"/>
</dbReference>
<evidence type="ECO:0000259" key="9">
    <source>
        <dbReference type="PROSITE" id="PS51349"/>
    </source>
</evidence>
<keyword evidence="2 6" id="KW-0349">Heme</keyword>
<evidence type="ECO:0000259" key="8">
    <source>
        <dbReference type="PROSITE" id="PS50255"/>
    </source>
</evidence>
<evidence type="ECO:0000256" key="5">
    <source>
        <dbReference type="ARBA" id="ARBA00023004"/>
    </source>
</evidence>
<keyword evidence="5 6" id="KW-0408">Iron</keyword>
<dbReference type="InterPro" id="IPR018506">
    <property type="entry name" value="Cyt_B5_heme-BS"/>
</dbReference>